<accession>O16366</accession>
<dbReference type="GO" id="GO:0005737">
    <property type="term" value="C:cytoplasm"/>
    <property type="evidence" value="ECO:0000318"/>
    <property type="project" value="GO_Central"/>
</dbReference>
<dbReference type="SMART" id="SM00364">
    <property type="entry name" value="LRR_BAC"/>
    <property type="match status" value="2"/>
</dbReference>
<keyword evidence="6" id="KW-0243">Dynein</keyword>
<organism evidence="14 15">
    <name type="scientific">Caenorhabditis elegans</name>
    <dbReference type="NCBI Taxonomy" id="6239"/>
    <lineage>
        <taxon>Eukaryota</taxon>
        <taxon>Metazoa</taxon>
        <taxon>Ecdysozoa</taxon>
        <taxon>Nematoda</taxon>
        <taxon>Chromadorea</taxon>
        <taxon>Rhabditida</taxon>
        <taxon>Rhabditina</taxon>
        <taxon>Rhabditomorpha</taxon>
        <taxon>Rhabditoidea</taxon>
        <taxon>Rhabditidae</taxon>
        <taxon>Peloderinae</taxon>
        <taxon>Caenorhabditis</taxon>
    </lineage>
</organism>
<dbReference type="CTD" id="178871"/>
<evidence type="ECO:0000256" key="9">
    <source>
        <dbReference type="ARBA" id="ARBA00023273"/>
    </source>
</evidence>
<keyword evidence="8" id="KW-0206">Cytoskeleton</keyword>
<dbReference type="EMBL" id="BX284605">
    <property type="protein sequence ID" value="CCD67013.1"/>
    <property type="molecule type" value="Genomic_DNA"/>
</dbReference>
<dbReference type="InterPro" id="IPR032675">
    <property type="entry name" value="LRR_dom_sf"/>
</dbReference>
<reference evidence="14 15" key="1">
    <citation type="journal article" date="1998" name="Science">
        <title>Genome sequence of the nematode C. elegans: a platform for investigating biology.</title>
        <authorList>
            <consortium name="The C. elegans sequencing consortium"/>
            <person name="Sulson J.E."/>
            <person name="Waterston R."/>
        </authorList>
    </citation>
    <scope>NUCLEOTIDE SEQUENCE [LARGE SCALE GENOMIC DNA]</scope>
    <source>
        <strain evidence="14 15">Bristol N2</strain>
    </source>
</reference>
<dbReference type="InParanoid" id="O16366"/>
<dbReference type="OrthoDB" id="5954088at2759"/>
<dbReference type="eggNOG" id="KOG0531">
    <property type="taxonomic scope" value="Eukaryota"/>
</dbReference>
<dbReference type="GO" id="GO:0005930">
    <property type="term" value="C:axoneme"/>
    <property type="evidence" value="ECO:0007669"/>
    <property type="project" value="UniProtKB-SubCell"/>
</dbReference>
<keyword evidence="17" id="KW-1267">Proteomics identification</keyword>
<dbReference type="GeneID" id="178871"/>
<gene>
    <name evidence="14 16" type="primary">ccep-97</name>
    <name evidence="14" type="ORF">CELE_R02F11.4</name>
    <name evidence="16" type="ORF">R02F11.4</name>
</gene>
<dbReference type="AGR" id="WB:WBGene00019842"/>
<dbReference type="SMR" id="O16366"/>
<evidence type="ECO:0000256" key="7">
    <source>
        <dbReference type="ARBA" id="ARBA00023175"/>
    </source>
</evidence>
<evidence type="ECO:0000256" key="8">
    <source>
        <dbReference type="ARBA" id="ARBA00023212"/>
    </source>
</evidence>
<feature type="compositionally biased region" description="Basic and acidic residues" evidence="13">
    <location>
        <begin position="1"/>
        <end position="11"/>
    </location>
</feature>
<dbReference type="InterPro" id="IPR025875">
    <property type="entry name" value="Leu-rich_rpt_4"/>
</dbReference>
<dbReference type="PaxDb" id="6239-R02F11.4"/>
<evidence type="ECO:0000256" key="3">
    <source>
        <dbReference type="ARBA" id="ARBA00022614"/>
    </source>
</evidence>
<protein>
    <recommendedName>
        <fullName evidence="11">Dynein axonemal light chain 1</fullName>
    </recommendedName>
</protein>
<dbReference type="STRING" id="6239.R02F11.4.1"/>
<dbReference type="SUPFAM" id="SSF52058">
    <property type="entry name" value="L domain-like"/>
    <property type="match status" value="1"/>
</dbReference>
<evidence type="ECO:0007829" key="17">
    <source>
        <dbReference type="PeptideAtlas" id="O16366"/>
    </source>
</evidence>
<dbReference type="InterPro" id="IPR001611">
    <property type="entry name" value="Leu-rich_rpt"/>
</dbReference>
<evidence type="ECO:0000256" key="6">
    <source>
        <dbReference type="ARBA" id="ARBA00023017"/>
    </source>
</evidence>
<feature type="coiled-coil region" evidence="12">
    <location>
        <begin position="503"/>
        <end position="530"/>
    </location>
</feature>
<keyword evidence="2" id="KW-0963">Cytoplasm</keyword>
<evidence type="ECO:0000256" key="13">
    <source>
        <dbReference type="SAM" id="MobiDB-lite"/>
    </source>
</evidence>
<comment type="subcellular location">
    <subcellularLocation>
        <location evidence="1">Cytoplasm</location>
        <location evidence="1">Cytoskeleton</location>
        <location evidence="1">Cilium axoneme</location>
    </subcellularLocation>
</comment>
<evidence type="ECO:0000256" key="10">
    <source>
        <dbReference type="ARBA" id="ARBA00049659"/>
    </source>
</evidence>
<dbReference type="GO" id="GO:0045504">
    <property type="term" value="F:dynein heavy chain binding"/>
    <property type="evidence" value="ECO:0000318"/>
    <property type="project" value="GO_Central"/>
</dbReference>
<evidence type="ECO:0000256" key="5">
    <source>
        <dbReference type="ARBA" id="ARBA00022737"/>
    </source>
</evidence>
<name>O16366_CAEEL</name>
<keyword evidence="12" id="KW-0175">Coiled coil</keyword>
<sequence>MSEEDEPKKAAADAADGEDDDKENLDDSRANSSLANSTFVTSGRIQNEKADVEVDGTLDLANLSLTNLEKSFAAEYSEVKHLKISGNCFQKFTYIKLFPKCQIIDARDCQINKFIADFNYNLLELHLARNQLKETNQLGRFENLKILDLSNNLIEPPVSFSLKNLEILNLSGNFLNEIPDLSKCVALQTISLADNKISDLTTITKLICPTNLKNLDISSNSIEDLSQFSVLSTFKKLEEFVVAGNPSITSVLDSDLFDYRSYIFACCSEQLHTIDGQKIEDQVQTEGEWLALQGSIKKIGPGNHDALCQQIASHFPDSGPPTPAQKSCHKALEKRRSMKVPEKHLEEFSEDTDRTENSVYSPFREWNGKIGALMTPEASGSSRRIPVNKNLRMCSPPEARKNKTFKFQNETSPNRYPENFRPLGSTRSISTETVICSSRTEVSFTVDGRSESTPLPRIDCAPLERKEQEPEQRHTPSVADVTYVGEESDGELKQKVAYLEKSVDELKIQNENLTAINDRLVDTLEEFKAEQAEMWKAIRNMIPTPQNVISNFLVENEDGHHVHQVRWDMPAVKEFRIFVDGNQCGQIKGKNNSARITDLTSNEPHTVQIQAVGNNGLHGEISKKLHIVPK</sequence>
<dbReference type="PANTHER" id="PTHR15454:SF73">
    <property type="entry name" value="DYNEIN AXONEMAL LIGHT CHAIN 1"/>
    <property type="match status" value="1"/>
</dbReference>
<evidence type="ECO:0000313" key="15">
    <source>
        <dbReference type="Proteomes" id="UP000001940"/>
    </source>
</evidence>
<keyword evidence="4" id="KW-0493">Microtubule</keyword>
<dbReference type="Pfam" id="PF00560">
    <property type="entry name" value="LRR_1"/>
    <property type="match status" value="1"/>
</dbReference>
<keyword evidence="9" id="KW-0966">Cell projection</keyword>
<dbReference type="AlphaFoldDB" id="O16366"/>
<dbReference type="Bgee" id="WBGene00019842">
    <property type="expression patterns" value="Expressed in germ line (C elegans) and 4 other cell types or tissues"/>
</dbReference>
<feature type="compositionally biased region" description="Acidic residues" evidence="13">
    <location>
        <begin position="15"/>
        <end position="24"/>
    </location>
</feature>
<keyword evidence="3" id="KW-0433">Leucine-rich repeat</keyword>
<dbReference type="DIP" id="DIP-24518N"/>
<dbReference type="Proteomes" id="UP000001940">
    <property type="component" value="Chromosome V"/>
</dbReference>
<dbReference type="WormBase" id="R02F11.4">
    <property type="protein sequence ID" value="CE12502"/>
    <property type="gene ID" value="WBGene00019842"/>
    <property type="gene designation" value="ccep-97"/>
</dbReference>
<dbReference type="FunCoup" id="O16366">
    <property type="interactions" value="401"/>
</dbReference>
<dbReference type="HOGENOM" id="CLU_426565_0_0_1"/>
<dbReference type="UCSC" id="R02F11.4">
    <property type="organism name" value="c. elegans"/>
</dbReference>
<dbReference type="KEGG" id="cel:CELE_R02F11.4"/>
<evidence type="ECO:0000313" key="16">
    <source>
        <dbReference type="WormBase" id="R02F11.4"/>
    </source>
</evidence>
<dbReference type="SMART" id="SM00365">
    <property type="entry name" value="LRR_SD22"/>
    <property type="match status" value="4"/>
</dbReference>
<dbReference type="PANTHER" id="PTHR15454">
    <property type="entry name" value="NISCHARIN RELATED"/>
    <property type="match status" value="1"/>
</dbReference>
<evidence type="ECO:0000256" key="1">
    <source>
        <dbReference type="ARBA" id="ARBA00004430"/>
    </source>
</evidence>
<proteinExistence type="evidence at protein level"/>
<dbReference type="Gene3D" id="3.80.10.10">
    <property type="entry name" value="Ribonuclease Inhibitor"/>
    <property type="match status" value="2"/>
</dbReference>
<dbReference type="IntAct" id="O16366">
    <property type="interactions" value="4"/>
</dbReference>
<dbReference type="GO" id="GO:0030286">
    <property type="term" value="C:dynein complex"/>
    <property type="evidence" value="ECO:0007669"/>
    <property type="project" value="UniProtKB-KW"/>
</dbReference>
<dbReference type="GO" id="GO:0005874">
    <property type="term" value="C:microtubule"/>
    <property type="evidence" value="ECO:0007669"/>
    <property type="project" value="UniProtKB-KW"/>
</dbReference>
<dbReference type="OMA" id="GHHVHQV"/>
<dbReference type="PROSITE" id="PS51450">
    <property type="entry name" value="LRR"/>
    <property type="match status" value="3"/>
</dbReference>
<keyword evidence="7" id="KW-0505">Motor protein</keyword>
<dbReference type="RefSeq" id="NP_504289.1">
    <property type="nucleotide sequence ID" value="NM_071888.5"/>
</dbReference>
<evidence type="ECO:0000256" key="4">
    <source>
        <dbReference type="ARBA" id="ARBA00022701"/>
    </source>
</evidence>
<evidence type="ECO:0000256" key="12">
    <source>
        <dbReference type="SAM" id="Coils"/>
    </source>
</evidence>
<evidence type="ECO:0000256" key="2">
    <source>
        <dbReference type="ARBA" id="ARBA00022490"/>
    </source>
</evidence>
<keyword evidence="5" id="KW-0677">Repeat</keyword>
<comment type="similarity">
    <text evidence="10">Belongs to the dynein light chain LC1-type family.</text>
</comment>
<evidence type="ECO:0000256" key="11">
    <source>
        <dbReference type="ARBA" id="ARBA00049760"/>
    </source>
</evidence>
<feature type="region of interest" description="Disordered" evidence="13">
    <location>
        <begin position="1"/>
        <end position="33"/>
    </location>
</feature>
<dbReference type="Pfam" id="PF12799">
    <property type="entry name" value="LRR_4"/>
    <property type="match status" value="1"/>
</dbReference>
<dbReference type="GO" id="GO:0036158">
    <property type="term" value="P:outer dynein arm assembly"/>
    <property type="evidence" value="ECO:0000318"/>
    <property type="project" value="GO_Central"/>
</dbReference>
<dbReference type="PIR" id="T31798">
    <property type="entry name" value="T31798"/>
</dbReference>
<keyword evidence="15" id="KW-1185">Reference proteome</keyword>
<dbReference type="GO" id="GO:0043014">
    <property type="term" value="F:alpha-tubulin binding"/>
    <property type="evidence" value="ECO:0000318"/>
    <property type="project" value="GO_Central"/>
</dbReference>
<dbReference type="PeptideAtlas" id="O16366"/>
<evidence type="ECO:0000313" key="14">
    <source>
        <dbReference type="EMBL" id="CCD67013.1"/>
    </source>
</evidence>